<keyword evidence="2" id="KW-0808">Transferase</keyword>
<dbReference type="PANTHER" id="PTHR10683">
    <property type="entry name" value="TRANSALDOLASE"/>
    <property type="match status" value="1"/>
</dbReference>
<organism evidence="3 4">
    <name type="scientific">Diplodia intermedia</name>
    <dbReference type="NCBI Taxonomy" id="856260"/>
    <lineage>
        <taxon>Eukaryota</taxon>
        <taxon>Fungi</taxon>
        <taxon>Dikarya</taxon>
        <taxon>Ascomycota</taxon>
        <taxon>Pezizomycotina</taxon>
        <taxon>Dothideomycetes</taxon>
        <taxon>Dothideomycetes incertae sedis</taxon>
        <taxon>Botryosphaeriales</taxon>
        <taxon>Botryosphaeriaceae</taxon>
        <taxon>Diplodia</taxon>
    </lineage>
</organism>
<gene>
    <name evidence="3" type="ORF">SLS58_010889</name>
</gene>
<dbReference type="PANTHER" id="PTHR10683:SF18">
    <property type="entry name" value="TRANSALDOLASE"/>
    <property type="match status" value="1"/>
</dbReference>
<dbReference type="EMBL" id="JAKEKT020000142">
    <property type="protein sequence ID" value="KAL1633899.1"/>
    <property type="molecule type" value="Genomic_DNA"/>
</dbReference>
<evidence type="ECO:0000256" key="1">
    <source>
        <dbReference type="ARBA" id="ARBA00023270"/>
    </source>
</evidence>
<evidence type="ECO:0000256" key="2">
    <source>
        <dbReference type="RuleBase" id="RU000501"/>
    </source>
</evidence>
<comment type="function">
    <text evidence="2">Catalyzes the rate-limiting step of the non-oxidative phase in the pentose phosphate pathway. Catalyzes the reversible conversion of sedheptulose-7-phosphate and D-glyceraldehyde 3-phosphate into erythrose-4-phosphate and beta-D-fructose 6-phosphate.</text>
</comment>
<dbReference type="Pfam" id="PF00923">
    <property type="entry name" value="TAL_FSA"/>
    <property type="match status" value="1"/>
</dbReference>
<dbReference type="Gene3D" id="3.20.20.70">
    <property type="entry name" value="Aldolase class I"/>
    <property type="match status" value="1"/>
</dbReference>
<reference evidence="3 4" key="1">
    <citation type="journal article" date="2023" name="Plant Dis.">
        <title>First Report of Diplodia intermedia Causing Canker and Dieback Diseases on Apple Trees in Canada.</title>
        <authorList>
            <person name="Ellouze W."/>
            <person name="Ilyukhin E."/>
            <person name="Sulman M."/>
            <person name="Ali S."/>
        </authorList>
    </citation>
    <scope>NUCLEOTIDE SEQUENCE [LARGE SCALE GENOMIC DNA]</scope>
    <source>
        <strain evidence="3 4">M45-28</strain>
    </source>
</reference>
<comment type="catalytic activity">
    <reaction evidence="2">
        <text>D-sedoheptulose 7-phosphate + D-glyceraldehyde 3-phosphate = D-erythrose 4-phosphate + beta-D-fructose 6-phosphate</text>
        <dbReference type="Rhea" id="RHEA:17053"/>
        <dbReference type="ChEBI" id="CHEBI:16897"/>
        <dbReference type="ChEBI" id="CHEBI:57483"/>
        <dbReference type="ChEBI" id="CHEBI:57634"/>
        <dbReference type="ChEBI" id="CHEBI:59776"/>
        <dbReference type="EC" id="2.2.1.2"/>
    </reaction>
</comment>
<sequence length="341" mass="37215">MPPPPPPPSSSLDQLRAHTTIVADTGDFNVLSLYRSQDATTNPSHILAASRRPEYAHLLHAAVAHARADPTTAAAAASDPDARVDAALLHLLVLFGCEILQHVPGRVSTEVDPALSFSADATVAYARRIVAAYAARGVGRERVLVKIAATWEGLLACETLEREGIRCNVTLLFGLRPQAMRAAEVGATLVSPFVGRTLDWWVKERPGVDFSGRKDPGVVMCREVWEWYRGRGVETEVMGASMRSVSECKELCGLDAMTINVGLLEELKGAEVEMRPVLVREKVAKQDASVKVKSYADDEAAFRMDLFNDHAAHDKMTDMLRQFLRDGEATKAALKELLQSS</sequence>
<name>A0ABR3T2Y5_9PEZI</name>
<protein>
    <recommendedName>
        <fullName evidence="2">Transaldolase</fullName>
        <ecNumber evidence="2">2.2.1.2</ecNumber>
    </recommendedName>
</protein>
<dbReference type="InterPro" id="IPR013785">
    <property type="entry name" value="Aldolase_TIM"/>
</dbReference>
<dbReference type="Proteomes" id="UP001521184">
    <property type="component" value="Unassembled WGS sequence"/>
</dbReference>
<evidence type="ECO:0000313" key="4">
    <source>
        <dbReference type="Proteomes" id="UP001521184"/>
    </source>
</evidence>
<keyword evidence="1" id="KW-0704">Schiff base</keyword>
<dbReference type="InterPro" id="IPR018225">
    <property type="entry name" value="Transaldolase_AS"/>
</dbReference>
<dbReference type="PROSITE" id="PS00958">
    <property type="entry name" value="TRANSALDOLASE_2"/>
    <property type="match status" value="1"/>
</dbReference>
<proteinExistence type="predicted"/>
<dbReference type="SUPFAM" id="SSF51569">
    <property type="entry name" value="Aldolase"/>
    <property type="match status" value="1"/>
</dbReference>
<dbReference type="InterPro" id="IPR001585">
    <property type="entry name" value="TAL/FSA"/>
</dbReference>
<keyword evidence="2" id="KW-0570">Pentose shunt</keyword>
<evidence type="ECO:0000313" key="3">
    <source>
        <dbReference type="EMBL" id="KAL1633899.1"/>
    </source>
</evidence>
<keyword evidence="4" id="KW-1185">Reference proteome</keyword>
<accession>A0ABR3T2Y5</accession>
<comment type="pathway">
    <text evidence="2">Carbohydrate degradation; pentose phosphate pathway; D-glyceraldehyde 3-phosphate and beta-D-fructose 6-phosphate from D-ribose 5-phosphate and D-xylulose 5-phosphate (non-oxidative stage): step 2/3.</text>
</comment>
<dbReference type="EC" id="2.2.1.2" evidence="2"/>
<comment type="caution">
    <text evidence="3">The sequence shown here is derived from an EMBL/GenBank/DDBJ whole genome shotgun (WGS) entry which is preliminary data.</text>
</comment>